<sequence length="198" mass="22266">MLKDLSIKKSKKGLTLLDVMIAVGLALVGLVGIIGVLRYVIILGSQSSDKFIASNLAQEGIELVRFYRDSKWLNDDGSYYLRDNMTGPGDSIFPISEATDYKVDYTLDPSESLLLYDPDEFLKLNPNPNSNFYQYSSGTDTKFKRKITIIPHDSTVPTGNCKSPGTGILYQCVSVVSRVTWDNHEIVVEDWLYNWMPH</sequence>
<evidence type="ECO:0000313" key="2">
    <source>
        <dbReference type="EMBL" id="OGZ33753.1"/>
    </source>
</evidence>
<dbReference type="Proteomes" id="UP000179099">
    <property type="component" value="Unassembled WGS sequence"/>
</dbReference>
<gene>
    <name evidence="2" type="ORF">A2Y98_03220</name>
</gene>
<accession>A0A1G2F6Z5</accession>
<proteinExistence type="predicted"/>
<keyword evidence="1" id="KW-0812">Transmembrane</keyword>
<reference evidence="2 3" key="1">
    <citation type="journal article" date="2016" name="Nat. Commun.">
        <title>Thousands of microbial genomes shed light on interconnected biogeochemical processes in an aquifer system.</title>
        <authorList>
            <person name="Anantharaman K."/>
            <person name="Brown C.T."/>
            <person name="Hug L.A."/>
            <person name="Sharon I."/>
            <person name="Castelle C.J."/>
            <person name="Probst A.J."/>
            <person name="Thomas B.C."/>
            <person name="Singh A."/>
            <person name="Wilkins M.J."/>
            <person name="Karaoz U."/>
            <person name="Brodie E.L."/>
            <person name="Williams K.H."/>
            <person name="Hubbard S.S."/>
            <person name="Banfield J.F."/>
        </authorList>
    </citation>
    <scope>NUCLEOTIDE SEQUENCE [LARGE SCALE GENOMIC DNA]</scope>
</reference>
<dbReference type="EMBL" id="MHMW01000026">
    <property type="protein sequence ID" value="OGZ33753.1"/>
    <property type="molecule type" value="Genomic_DNA"/>
</dbReference>
<evidence type="ECO:0000256" key="1">
    <source>
        <dbReference type="SAM" id="Phobius"/>
    </source>
</evidence>
<organism evidence="2 3">
    <name type="scientific">Candidatus Portnoybacteria bacterium RBG_19FT_COMBO_36_7</name>
    <dbReference type="NCBI Taxonomy" id="1801992"/>
    <lineage>
        <taxon>Bacteria</taxon>
        <taxon>Candidatus Portnoyibacteriota</taxon>
    </lineage>
</organism>
<comment type="caution">
    <text evidence="2">The sequence shown here is derived from an EMBL/GenBank/DDBJ whole genome shotgun (WGS) entry which is preliminary data.</text>
</comment>
<keyword evidence="1" id="KW-1133">Transmembrane helix</keyword>
<dbReference type="STRING" id="1801992.A2Y98_03220"/>
<keyword evidence="1" id="KW-0472">Membrane</keyword>
<feature type="transmembrane region" description="Helical" evidence="1">
    <location>
        <begin position="20"/>
        <end position="41"/>
    </location>
</feature>
<evidence type="ECO:0000313" key="3">
    <source>
        <dbReference type="Proteomes" id="UP000179099"/>
    </source>
</evidence>
<protein>
    <submittedName>
        <fullName evidence="2">Uncharacterized protein</fullName>
    </submittedName>
</protein>
<dbReference type="AlphaFoldDB" id="A0A1G2F6Z5"/>
<name>A0A1G2F6Z5_9BACT</name>